<reference evidence="1 2" key="2">
    <citation type="submission" date="2018-11" db="EMBL/GenBank/DDBJ databases">
        <authorList>
            <consortium name="Pathogen Informatics"/>
        </authorList>
    </citation>
    <scope>NUCLEOTIDE SEQUENCE [LARGE SCALE GENOMIC DNA]</scope>
</reference>
<evidence type="ECO:0000313" key="1">
    <source>
        <dbReference type="EMBL" id="VDM28642.1"/>
    </source>
</evidence>
<dbReference type="PANTHER" id="PTHR22762">
    <property type="entry name" value="ALPHA-GLUCOSIDASE"/>
    <property type="match status" value="1"/>
</dbReference>
<name>A0A183U355_TOXCA</name>
<accession>A0A183U355</accession>
<gene>
    <name evidence="1" type="ORF">TCNE_LOCUS2925</name>
</gene>
<proteinExistence type="predicted"/>
<dbReference type="WBParaSite" id="TCNE_0000292501-mRNA-1">
    <property type="protein sequence ID" value="TCNE_0000292501-mRNA-1"/>
    <property type="gene ID" value="TCNE_0000292501"/>
</dbReference>
<organism evidence="2 3">
    <name type="scientific">Toxocara canis</name>
    <name type="common">Canine roundworm</name>
    <dbReference type="NCBI Taxonomy" id="6265"/>
    <lineage>
        <taxon>Eukaryota</taxon>
        <taxon>Metazoa</taxon>
        <taxon>Ecdysozoa</taxon>
        <taxon>Nematoda</taxon>
        <taxon>Chromadorea</taxon>
        <taxon>Rhabditida</taxon>
        <taxon>Spirurina</taxon>
        <taxon>Ascaridomorpha</taxon>
        <taxon>Ascaridoidea</taxon>
        <taxon>Toxocaridae</taxon>
        <taxon>Toxocara</taxon>
    </lineage>
</organism>
<dbReference type="GO" id="GO:0004558">
    <property type="term" value="F:alpha-1,4-glucosidase activity"/>
    <property type="evidence" value="ECO:0007669"/>
    <property type="project" value="TreeGrafter"/>
</dbReference>
<dbReference type="Gene3D" id="2.60.40.1760">
    <property type="entry name" value="glycosyl hydrolase (family 31)"/>
    <property type="match status" value="1"/>
</dbReference>
<dbReference type="InterPro" id="IPR011013">
    <property type="entry name" value="Gal_mutarotase_sf_dom"/>
</dbReference>
<dbReference type="EMBL" id="UYWY01003302">
    <property type="protein sequence ID" value="VDM28642.1"/>
    <property type="molecule type" value="Genomic_DNA"/>
</dbReference>
<dbReference type="GO" id="GO:0030246">
    <property type="term" value="F:carbohydrate binding"/>
    <property type="evidence" value="ECO:0007669"/>
    <property type="project" value="InterPro"/>
</dbReference>
<evidence type="ECO:0000313" key="3">
    <source>
        <dbReference type="WBParaSite" id="TCNE_0000292501-mRNA-1"/>
    </source>
</evidence>
<dbReference type="Proteomes" id="UP000050794">
    <property type="component" value="Unassembled WGS sequence"/>
</dbReference>
<protein>
    <submittedName>
        <fullName evidence="3">Gal_mutarotas_2 domain-containing protein</fullName>
    </submittedName>
</protein>
<dbReference type="AlphaFoldDB" id="A0A183U355"/>
<keyword evidence="2" id="KW-1185">Reference proteome</keyword>
<reference evidence="3" key="1">
    <citation type="submission" date="2016-06" db="UniProtKB">
        <authorList>
            <consortium name="WormBaseParasite"/>
        </authorList>
    </citation>
    <scope>IDENTIFICATION</scope>
</reference>
<dbReference type="GO" id="GO:0005975">
    <property type="term" value="P:carbohydrate metabolic process"/>
    <property type="evidence" value="ECO:0007669"/>
    <property type="project" value="InterPro"/>
</dbReference>
<dbReference type="PANTHER" id="PTHR22762:SF133">
    <property type="entry name" value="P-TYPE DOMAIN-CONTAINING PROTEIN"/>
    <property type="match status" value="1"/>
</dbReference>
<dbReference type="SUPFAM" id="SSF74650">
    <property type="entry name" value="Galactose mutarotase-like"/>
    <property type="match status" value="1"/>
</dbReference>
<evidence type="ECO:0000313" key="2">
    <source>
        <dbReference type="Proteomes" id="UP000050794"/>
    </source>
</evidence>
<sequence length="157" mass="17436">MSVNDDEIVLTKSVDPSPGNAVNPYGSDISPLTFRKRYYGATLNIRIEPLSGGLMFSDKYIQLASYFASENVYGFGENAHHAIKHDLSRYTTWAMLARDEGPNSYGLDTKNLYGVFAFYICVEYDGNAHGVLIVNSNPQVACLFLKFSERSGTEQPT</sequence>